<keyword evidence="13" id="KW-0496">Mitochondrion</keyword>
<feature type="region of interest" description="Disordered" evidence="15">
    <location>
        <begin position="122"/>
        <end position="141"/>
    </location>
</feature>
<dbReference type="PROSITE" id="PS01344">
    <property type="entry name" value="FRATAXIN_1"/>
    <property type="match status" value="1"/>
</dbReference>
<keyword evidence="9" id="KW-0560">Oxidoreductase</keyword>
<evidence type="ECO:0000256" key="15">
    <source>
        <dbReference type="SAM" id="MobiDB-lite"/>
    </source>
</evidence>
<name>A0A5C5G5X2_9BASI</name>
<evidence type="ECO:0000256" key="13">
    <source>
        <dbReference type="ARBA" id="ARBA00023128"/>
    </source>
</evidence>
<dbReference type="GO" id="GO:0016226">
    <property type="term" value="P:iron-sulfur cluster assembly"/>
    <property type="evidence" value="ECO:0007669"/>
    <property type="project" value="InterPro"/>
</dbReference>
<dbReference type="PROSITE" id="PS50810">
    <property type="entry name" value="FRATAXIN_2"/>
    <property type="match status" value="1"/>
</dbReference>
<keyword evidence="18" id="KW-1185">Reference proteome</keyword>
<organism evidence="17 18">
    <name type="scientific">Rhodotorula diobovata</name>
    <dbReference type="NCBI Taxonomy" id="5288"/>
    <lineage>
        <taxon>Eukaryota</taxon>
        <taxon>Fungi</taxon>
        <taxon>Dikarya</taxon>
        <taxon>Basidiomycota</taxon>
        <taxon>Pucciniomycotina</taxon>
        <taxon>Microbotryomycetes</taxon>
        <taxon>Sporidiobolales</taxon>
        <taxon>Sporidiobolaceae</taxon>
        <taxon>Rhodotorula</taxon>
    </lineage>
</organism>
<accession>A0A5C5G5X2</accession>
<keyword evidence="5" id="KW-0409">Iron storage</keyword>
<dbReference type="PROSITE" id="PS00670">
    <property type="entry name" value="D_2_HYDROXYACID_DH_2"/>
    <property type="match status" value="1"/>
</dbReference>
<evidence type="ECO:0000256" key="11">
    <source>
        <dbReference type="ARBA" id="ARBA00023027"/>
    </source>
</evidence>
<dbReference type="Pfam" id="PF01491">
    <property type="entry name" value="Frataxin_Cyay"/>
    <property type="match status" value="1"/>
</dbReference>
<dbReference type="GO" id="GO:0004322">
    <property type="term" value="F:ferroxidase activity"/>
    <property type="evidence" value="ECO:0007669"/>
    <property type="project" value="UniProtKB-EC"/>
</dbReference>
<evidence type="ECO:0000256" key="10">
    <source>
        <dbReference type="ARBA" id="ARBA00023004"/>
    </source>
</evidence>
<evidence type="ECO:0000256" key="9">
    <source>
        <dbReference type="ARBA" id="ARBA00023002"/>
    </source>
</evidence>
<dbReference type="GO" id="GO:0030267">
    <property type="term" value="F:glyoxylate reductase (NADPH) activity"/>
    <property type="evidence" value="ECO:0007669"/>
    <property type="project" value="TreeGrafter"/>
</dbReference>
<evidence type="ECO:0000256" key="3">
    <source>
        <dbReference type="ARBA" id="ARBA00008183"/>
    </source>
</evidence>
<proteinExistence type="inferred from homology"/>
<evidence type="ECO:0000313" key="18">
    <source>
        <dbReference type="Proteomes" id="UP000311382"/>
    </source>
</evidence>
<dbReference type="Proteomes" id="UP000311382">
    <property type="component" value="Unassembled WGS sequence"/>
</dbReference>
<evidence type="ECO:0000256" key="14">
    <source>
        <dbReference type="ARBA" id="ARBA00047990"/>
    </source>
</evidence>
<dbReference type="Gene3D" id="3.40.50.720">
    <property type="entry name" value="NAD(P)-binding Rossmann-like Domain"/>
    <property type="match status" value="2"/>
</dbReference>
<comment type="similarity">
    <text evidence="3">Belongs to the frataxin family.</text>
</comment>
<keyword evidence="12" id="KW-0406">Ion transport</keyword>
<evidence type="ECO:0000256" key="5">
    <source>
        <dbReference type="ARBA" id="ARBA00022434"/>
    </source>
</evidence>
<dbReference type="EC" id="1.16.3.1" evidence="4"/>
<reference evidence="17 18" key="1">
    <citation type="submission" date="2019-03" db="EMBL/GenBank/DDBJ databases">
        <title>Rhodosporidium diobovatum UCD-FST 08-225 genome sequencing, assembly, and annotation.</title>
        <authorList>
            <person name="Fakankun I.U."/>
            <person name="Fristensky B."/>
            <person name="Levin D.B."/>
        </authorList>
    </citation>
    <scope>NUCLEOTIDE SEQUENCE [LARGE SCALE GENOMIC DNA]</scope>
    <source>
        <strain evidence="17 18">UCD-FST 08-225</strain>
    </source>
</reference>
<dbReference type="GO" id="GO:0005739">
    <property type="term" value="C:mitochondrion"/>
    <property type="evidence" value="ECO:0007669"/>
    <property type="project" value="UniProtKB-SubCell"/>
</dbReference>
<dbReference type="NCBIfam" id="TIGR03421">
    <property type="entry name" value="FeS_CyaY"/>
    <property type="match status" value="1"/>
</dbReference>
<comment type="caution">
    <text evidence="17">The sequence shown here is derived from an EMBL/GenBank/DDBJ whole genome shotgun (WGS) entry which is preliminary data.</text>
</comment>
<dbReference type="GO" id="GO:0006826">
    <property type="term" value="P:iron ion transport"/>
    <property type="evidence" value="ECO:0007669"/>
    <property type="project" value="UniProtKB-KW"/>
</dbReference>
<protein>
    <recommendedName>
        <fullName evidence="4">ferroxidase</fullName>
        <ecNumber evidence="4">1.16.3.1</ecNumber>
    </recommendedName>
</protein>
<keyword evidence="8" id="KW-0809">Transit peptide</keyword>
<gene>
    <name evidence="17" type="ORF">DMC30DRAFT_450522</name>
</gene>
<evidence type="ECO:0000256" key="12">
    <source>
        <dbReference type="ARBA" id="ARBA00023065"/>
    </source>
</evidence>
<dbReference type="InterPro" id="IPR017789">
    <property type="entry name" value="Frataxin"/>
</dbReference>
<evidence type="ECO:0000313" key="17">
    <source>
        <dbReference type="EMBL" id="TNY23919.1"/>
    </source>
</evidence>
<evidence type="ECO:0000256" key="1">
    <source>
        <dbReference type="ARBA" id="ARBA00004173"/>
    </source>
</evidence>
<dbReference type="GO" id="GO:0051287">
    <property type="term" value="F:NAD binding"/>
    <property type="evidence" value="ECO:0007669"/>
    <property type="project" value="InterPro"/>
</dbReference>
<evidence type="ECO:0000256" key="8">
    <source>
        <dbReference type="ARBA" id="ARBA00022946"/>
    </source>
</evidence>
<dbReference type="InterPro" id="IPR029753">
    <property type="entry name" value="D-isomer_DH_CS"/>
</dbReference>
<keyword evidence="7" id="KW-0410">Iron transport</keyword>
<dbReference type="InterPro" id="IPR020895">
    <property type="entry name" value="Frataxin_CS"/>
</dbReference>
<dbReference type="AlphaFoldDB" id="A0A5C5G5X2"/>
<keyword evidence="10" id="KW-0408">Iron</keyword>
<dbReference type="STRING" id="5288.A0A5C5G5X2"/>
<evidence type="ECO:0000256" key="6">
    <source>
        <dbReference type="ARBA" id="ARBA00022448"/>
    </source>
</evidence>
<dbReference type="FunFam" id="3.40.50.720:FF:000203">
    <property type="entry name" value="D-3-phosphoglycerate dehydrogenase (SerA)"/>
    <property type="match status" value="1"/>
</dbReference>
<dbReference type="PANTHER" id="PTHR10996">
    <property type="entry name" value="2-HYDROXYACID DEHYDROGENASE-RELATED"/>
    <property type="match status" value="1"/>
</dbReference>
<sequence>MDHLTEYLEEKLEELDVPGLDVEYSTSMCGKSGVLTVKLGAKGTYVINKQPPNKQIWLSSPVSGPKRYDYDTTHRVWFYARDGGLMHDLLNRELRESLGDESIEVDLAEEGANSCTPIPMSLPTPSATPHGSPPLAASPSSPLARRKPVLYLPTPIHPAARALAADRFDVIDADSPRAATWTDEADAVVVRQGGVSADEARRAVRLRIIARNGVGTETVPLEVCRERGIAVTNQPGSNAKAVAEQALVLAISVARRTVEFDRRLRRGERMPSIHWLAETLEGKTLGLVGMGDIAREFAKKAACAFDMTILVYSPTSPPSKWTPSDPSGHAPIPHRRVSSLNELLAEADVVSLHCPLNDDTREMMGREQFERMKPGGILVNTGRGGLVDESALLAALSTHEIYGAGLDVLAHEPATLERYGDLFALDNVVVSPHAGAGTHQVQVDSCVDSCVVAVETCARFLEDGGIGKSKRVV</sequence>
<dbReference type="SUPFAM" id="SSF51735">
    <property type="entry name" value="NAD(P)-binding Rossmann-fold domains"/>
    <property type="match status" value="1"/>
</dbReference>
<dbReference type="Pfam" id="PF02826">
    <property type="entry name" value="2-Hacid_dh_C"/>
    <property type="match status" value="1"/>
</dbReference>
<feature type="domain" description="D-isomer specific 2-hydroxyacid dehydrogenase NAD-binding" evidence="16">
    <location>
        <begin position="248"/>
        <end position="435"/>
    </location>
</feature>
<dbReference type="InterPro" id="IPR006140">
    <property type="entry name" value="D-isomer_DH_NAD-bd"/>
</dbReference>
<dbReference type="GO" id="GO:0008199">
    <property type="term" value="F:ferric iron binding"/>
    <property type="evidence" value="ECO:0007669"/>
    <property type="project" value="InterPro"/>
</dbReference>
<dbReference type="SMART" id="SM01219">
    <property type="entry name" value="Frataxin_Cyay"/>
    <property type="match status" value="1"/>
</dbReference>
<evidence type="ECO:0000256" key="2">
    <source>
        <dbReference type="ARBA" id="ARBA00005854"/>
    </source>
</evidence>
<dbReference type="PANTHER" id="PTHR10996:SF264">
    <property type="entry name" value="HYPOTHETICAL D-ISOMER SPECIFIC 2-HYDROXYACID DEHYDROGENASE (EUROFUNG)"/>
    <property type="match status" value="1"/>
</dbReference>
<evidence type="ECO:0000259" key="16">
    <source>
        <dbReference type="Pfam" id="PF02826"/>
    </source>
</evidence>
<dbReference type="InterPro" id="IPR036291">
    <property type="entry name" value="NAD(P)-bd_dom_sf"/>
</dbReference>
<keyword evidence="6" id="KW-0813">Transport</keyword>
<comment type="similarity">
    <text evidence="2">Belongs to the D-isomer specific 2-hydroxyacid dehydrogenase family.</text>
</comment>
<dbReference type="InterPro" id="IPR036524">
    <property type="entry name" value="Frataxin/CyaY_sf"/>
</dbReference>
<dbReference type="OrthoDB" id="1897642at2759"/>
<dbReference type="GO" id="GO:0016618">
    <property type="term" value="F:hydroxypyruvate reductase [NAD(P)H] activity"/>
    <property type="evidence" value="ECO:0007669"/>
    <property type="project" value="TreeGrafter"/>
</dbReference>
<dbReference type="GO" id="GO:0006879">
    <property type="term" value="P:intracellular iron ion homeostasis"/>
    <property type="evidence" value="ECO:0007669"/>
    <property type="project" value="UniProtKB-KW"/>
</dbReference>
<comment type="catalytic activity">
    <reaction evidence="14">
        <text>4 Fe(2+) + O2 + 4 H(+) = 4 Fe(3+) + 2 H2O</text>
        <dbReference type="Rhea" id="RHEA:11148"/>
        <dbReference type="ChEBI" id="CHEBI:15377"/>
        <dbReference type="ChEBI" id="CHEBI:15378"/>
        <dbReference type="ChEBI" id="CHEBI:15379"/>
        <dbReference type="ChEBI" id="CHEBI:29033"/>
        <dbReference type="ChEBI" id="CHEBI:29034"/>
        <dbReference type="EC" id="1.16.3.1"/>
    </reaction>
</comment>
<comment type="subcellular location">
    <subcellularLocation>
        <location evidence="1">Mitochondrion</location>
    </subcellularLocation>
</comment>
<evidence type="ECO:0000256" key="4">
    <source>
        <dbReference type="ARBA" id="ARBA00013107"/>
    </source>
</evidence>
<dbReference type="NCBIfam" id="TIGR03422">
    <property type="entry name" value="mito_frataxin"/>
    <property type="match status" value="1"/>
</dbReference>
<dbReference type="GO" id="GO:0005829">
    <property type="term" value="C:cytosol"/>
    <property type="evidence" value="ECO:0007669"/>
    <property type="project" value="TreeGrafter"/>
</dbReference>
<dbReference type="EMBL" id="SOZI01000007">
    <property type="protein sequence ID" value="TNY23919.1"/>
    <property type="molecule type" value="Genomic_DNA"/>
</dbReference>
<dbReference type="PROSITE" id="PS00671">
    <property type="entry name" value="D_2_HYDROXYACID_DH_3"/>
    <property type="match status" value="1"/>
</dbReference>
<dbReference type="SUPFAM" id="SSF52283">
    <property type="entry name" value="Formate/glycerate dehydrogenase catalytic domain-like"/>
    <property type="match status" value="1"/>
</dbReference>
<dbReference type="InterPro" id="IPR002908">
    <property type="entry name" value="Frataxin/CyaY"/>
</dbReference>
<dbReference type="InterPro" id="IPR050223">
    <property type="entry name" value="D-isomer_2-hydroxyacid_DH"/>
</dbReference>
<dbReference type="SUPFAM" id="SSF55387">
    <property type="entry name" value="Frataxin/Nqo15-like"/>
    <property type="match status" value="1"/>
</dbReference>
<evidence type="ECO:0000256" key="7">
    <source>
        <dbReference type="ARBA" id="ARBA00022496"/>
    </source>
</evidence>
<keyword evidence="11" id="KW-0520">NAD</keyword>
<dbReference type="Gene3D" id="3.30.920.10">
    <property type="entry name" value="Frataxin/CyaY"/>
    <property type="match status" value="1"/>
</dbReference>